<dbReference type="EMBL" id="BARS01056040">
    <property type="protein sequence ID" value="GAG51096.1"/>
    <property type="molecule type" value="Genomic_DNA"/>
</dbReference>
<dbReference type="Gene3D" id="3.10.20.600">
    <property type="match status" value="1"/>
</dbReference>
<sequence length="190" mass="20254">PHAVLEGMIIAAYAIGANQGYIYIRGEYPLAIERLNNAIKQMKNYNLIGDNILGSNFNFIIEIKTGAGAFVCGEETALMTSIEGHRGMPRPRPPFPAQSGLWGKPTNINNVETMGSIANIIRMGGGEYSKLGSDTAKGTKTFSLVGKIKRPGLIEIPLGTKLKDIIYEVGGGIDNDKKFKAVQTGGPSGG</sequence>
<accession>X0ZS96</accession>
<gene>
    <name evidence="7" type="ORF">S01H1_82631</name>
</gene>
<dbReference type="Gene3D" id="3.40.50.11540">
    <property type="entry name" value="NADH-ubiquinone oxidoreductase 51kDa subunit"/>
    <property type="match status" value="1"/>
</dbReference>
<dbReference type="Pfam" id="PF01512">
    <property type="entry name" value="Complex1_51K"/>
    <property type="match status" value="1"/>
</dbReference>
<dbReference type="InterPro" id="IPR019554">
    <property type="entry name" value="Soluble_ligand-bd"/>
</dbReference>
<name>X0ZS96_9ZZZZ</name>
<keyword evidence="1" id="KW-0004">4Fe-4S</keyword>
<evidence type="ECO:0000256" key="2">
    <source>
        <dbReference type="ARBA" id="ARBA00022723"/>
    </source>
</evidence>
<dbReference type="SUPFAM" id="SSF142019">
    <property type="entry name" value="Nqo1 FMN-binding domain-like"/>
    <property type="match status" value="1"/>
</dbReference>
<dbReference type="AlphaFoldDB" id="X0ZS96"/>
<protein>
    <recommendedName>
        <fullName evidence="8">NADH-ubiquinone oxidoreductase 51kDa subunit FMN-binding domain-containing protein</fullName>
    </recommendedName>
</protein>
<evidence type="ECO:0000256" key="1">
    <source>
        <dbReference type="ARBA" id="ARBA00022485"/>
    </source>
</evidence>
<keyword evidence="2" id="KW-0479">Metal-binding</keyword>
<feature type="domain" description="NADH-ubiquinone oxidoreductase 51kDa subunit FMN-binding" evidence="5">
    <location>
        <begin position="1"/>
        <end position="118"/>
    </location>
</feature>
<feature type="domain" description="Soluble ligand binding" evidence="6">
    <location>
        <begin position="143"/>
        <end position="188"/>
    </location>
</feature>
<dbReference type="PANTHER" id="PTHR43578:SF3">
    <property type="entry name" value="NADH-QUINONE OXIDOREDUCTASE SUBUNIT F"/>
    <property type="match status" value="1"/>
</dbReference>
<evidence type="ECO:0000313" key="7">
    <source>
        <dbReference type="EMBL" id="GAG51096.1"/>
    </source>
</evidence>
<keyword evidence="3" id="KW-0408">Iron</keyword>
<proteinExistence type="predicted"/>
<evidence type="ECO:0008006" key="8">
    <source>
        <dbReference type="Google" id="ProtNLM"/>
    </source>
</evidence>
<dbReference type="PANTHER" id="PTHR43578">
    <property type="entry name" value="NADH-QUINONE OXIDOREDUCTASE SUBUNIT F"/>
    <property type="match status" value="1"/>
</dbReference>
<dbReference type="InterPro" id="IPR037225">
    <property type="entry name" value="Nuo51_FMN-bd_sf"/>
</dbReference>
<dbReference type="InterPro" id="IPR011538">
    <property type="entry name" value="Nuo51_FMN-bd"/>
</dbReference>
<dbReference type="GO" id="GO:0046872">
    <property type="term" value="F:metal ion binding"/>
    <property type="evidence" value="ECO:0007669"/>
    <property type="project" value="UniProtKB-KW"/>
</dbReference>
<evidence type="ECO:0000256" key="4">
    <source>
        <dbReference type="ARBA" id="ARBA00023014"/>
    </source>
</evidence>
<evidence type="ECO:0000259" key="6">
    <source>
        <dbReference type="Pfam" id="PF10531"/>
    </source>
</evidence>
<dbReference type="SUPFAM" id="SSF142984">
    <property type="entry name" value="Nqo1 middle domain-like"/>
    <property type="match status" value="1"/>
</dbReference>
<dbReference type="Pfam" id="PF10531">
    <property type="entry name" value="SLBB"/>
    <property type="match status" value="1"/>
</dbReference>
<organism evidence="7">
    <name type="scientific">marine sediment metagenome</name>
    <dbReference type="NCBI Taxonomy" id="412755"/>
    <lineage>
        <taxon>unclassified sequences</taxon>
        <taxon>metagenomes</taxon>
        <taxon>ecological metagenomes</taxon>
    </lineage>
</organism>
<comment type="caution">
    <text evidence="7">The sequence shown here is derived from an EMBL/GenBank/DDBJ whole genome shotgun (WGS) entry which is preliminary data.</text>
</comment>
<dbReference type="GO" id="GO:0051539">
    <property type="term" value="F:4 iron, 4 sulfur cluster binding"/>
    <property type="evidence" value="ECO:0007669"/>
    <property type="project" value="UniProtKB-KW"/>
</dbReference>
<feature type="non-terminal residue" evidence="7">
    <location>
        <position position="1"/>
    </location>
</feature>
<evidence type="ECO:0000256" key="3">
    <source>
        <dbReference type="ARBA" id="ARBA00023004"/>
    </source>
</evidence>
<keyword evidence="4" id="KW-0411">Iron-sulfur</keyword>
<feature type="non-terminal residue" evidence="7">
    <location>
        <position position="190"/>
    </location>
</feature>
<evidence type="ECO:0000259" key="5">
    <source>
        <dbReference type="Pfam" id="PF01512"/>
    </source>
</evidence>
<reference evidence="7" key="1">
    <citation type="journal article" date="2014" name="Front. Microbiol.">
        <title>High frequency of phylogenetically diverse reductive dehalogenase-homologous genes in deep subseafloor sedimentary metagenomes.</title>
        <authorList>
            <person name="Kawai M."/>
            <person name="Futagami T."/>
            <person name="Toyoda A."/>
            <person name="Takaki Y."/>
            <person name="Nishi S."/>
            <person name="Hori S."/>
            <person name="Arai W."/>
            <person name="Tsubouchi T."/>
            <person name="Morono Y."/>
            <person name="Uchiyama I."/>
            <person name="Ito T."/>
            <person name="Fujiyama A."/>
            <person name="Inagaki F."/>
            <person name="Takami H."/>
        </authorList>
    </citation>
    <scope>NUCLEOTIDE SEQUENCE</scope>
    <source>
        <strain evidence="7">Expedition CK06-06</strain>
    </source>
</reference>